<protein>
    <recommendedName>
        <fullName evidence="1">IrrE N-terminal-like domain-containing protein</fullName>
    </recommendedName>
</protein>
<sequence>MAKGVIVKPIIIQWAIQSAGKDVRGLSDKFDKIDKWTSEESELTVSELNKLSKELRIPFGYFFLPEPPDEDIKLLKYRTIDNEDQEKPSRELIDTIKYMEKRQSFMRDALIEDGFLPHEFVGSATIEDNPEDLASKITQELKLKINWNKNNPNTFNVLREEISNLGILVMQNGVVGNNNHRILNVAEFRAFVLIDQYVPLIFLNARDSTNAKVFSLCHELVHVWLGVDELYNDNFTSNQIVNNSQLEKFCNEVAAEMLLPLSSIQSTLEPQLDIYTNIKHISKVFNVSELVVCIRLKEKKIIDNKVFNEVYANLLIEMRENLLGKQLQEKKSGGDYYATNGSRLDARFATTVSRKAREGRILYTEAYELIGAKGKTYDNLIKYVEGRA</sequence>
<evidence type="ECO:0000259" key="1">
    <source>
        <dbReference type="Pfam" id="PF06114"/>
    </source>
</evidence>
<dbReference type="Proteomes" id="UP000262072">
    <property type="component" value="Unassembled WGS sequence"/>
</dbReference>
<organism evidence="2 3">
    <name type="scientific">Trichococcus shcherbakoviae</name>
    <dbReference type="NCBI Taxonomy" id="2094020"/>
    <lineage>
        <taxon>Bacteria</taxon>
        <taxon>Bacillati</taxon>
        <taxon>Bacillota</taxon>
        <taxon>Bacilli</taxon>
        <taxon>Lactobacillales</taxon>
        <taxon>Carnobacteriaceae</taxon>
        <taxon>Trichococcus</taxon>
    </lineage>
</organism>
<evidence type="ECO:0000313" key="3">
    <source>
        <dbReference type="Proteomes" id="UP000262072"/>
    </source>
</evidence>
<feature type="domain" description="IrrE N-terminal-like" evidence="1">
    <location>
        <begin position="195"/>
        <end position="297"/>
    </location>
</feature>
<dbReference type="InterPro" id="IPR052345">
    <property type="entry name" value="Rad_response_metalloprotease"/>
</dbReference>
<dbReference type="OrthoDB" id="9796786at2"/>
<dbReference type="Pfam" id="PF06114">
    <property type="entry name" value="Peptidase_M78"/>
    <property type="match status" value="1"/>
</dbReference>
<dbReference type="RefSeq" id="WP_119093347.1">
    <property type="nucleotide sequence ID" value="NZ_UNRR01000024.1"/>
</dbReference>
<dbReference type="PANTHER" id="PTHR43236:SF2">
    <property type="entry name" value="BLL0069 PROTEIN"/>
    <property type="match status" value="1"/>
</dbReference>
<accession>A0A383TGJ6</accession>
<evidence type="ECO:0000313" key="2">
    <source>
        <dbReference type="EMBL" id="SYZ78997.1"/>
    </source>
</evidence>
<name>A0A383TGJ6_9LACT</name>
<dbReference type="InterPro" id="IPR010359">
    <property type="entry name" value="IrrE_HExxH"/>
</dbReference>
<proteinExistence type="predicted"/>
<dbReference type="AlphaFoldDB" id="A0A383TGJ6"/>
<dbReference type="EMBL" id="UNRR01000024">
    <property type="protein sequence ID" value="SYZ78997.1"/>
    <property type="molecule type" value="Genomic_DNA"/>
</dbReference>
<reference evidence="3" key="1">
    <citation type="submission" date="2018-05" db="EMBL/GenBank/DDBJ databases">
        <authorList>
            <person name="Strepis N."/>
        </authorList>
    </citation>
    <scope>NUCLEOTIDE SEQUENCE [LARGE SCALE GENOMIC DNA]</scope>
</reference>
<dbReference type="PANTHER" id="PTHR43236">
    <property type="entry name" value="ANTITOXIN HIGA1"/>
    <property type="match status" value="1"/>
</dbReference>
<gene>
    <name evidence="2" type="ORF">TART1_1821</name>
</gene>
<dbReference type="Gene3D" id="1.10.10.2910">
    <property type="match status" value="1"/>
</dbReference>